<dbReference type="PANTHER" id="PTHR22960:SF0">
    <property type="entry name" value="MOLYBDENUM COFACTOR BIOSYNTHESIS PROTEIN 1"/>
    <property type="match status" value="1"/>
</dbReference>
<comment type="catalytic activity">
    <reaction evidence="1">
        <text>(8S)-3',8-cyclo-7,8-dihydroguanosine 5'-triphosphate = cyclic pyranopterin phosphate + diphosphate</text>
        <dbReference type="Rhea" id="RHEA:49580"/>
        <dbReference type="ChEBI" id="CHEBI:33019"/>
        <dbReference type="ChEBI" id="CHEBI:59648"/>
        <dbReference type="ChEBI" id="CHEBI:131766"/>
        <dbReference type="EC" id="4.6.1.17"/>
    </reaction>
</comment>
<dbReference type="InterPro" id="IPR023045">
    <property type="entry name" value="MoaC"/>
</dbReference>
<dbReference type="AlphaFoldDB" id="A0A0B7A4M5"/>
<dbReference type="EC" id="4.6.1.17" evidence="3"/>
<dbReference type="Gene3D" id="3.30.70.640">
    <property type="entry name" value="Molybdopterin cofactor biosynthesis C (MoaC) domain"/>
    <property type="match status" value="1"/>
</dbReference>
<organism evidence="7">
    <name type="scientific">Arion vulgaris</name>
    <dbReference type="NCBI Taxonomy" id="1028688"/>
    <lineage>
        <taxon>Eukaryota</taxon>
        <taxon>Metazoa</taxon>
        <taxon>Spiralia</taxon>
        <taxon>Lophotrochozoa</taxon>
        <taxon>Mollusca</taxon>
        <taxon>Gastropoda</taxon>
        <taxon>Heterobranchia</taxon>
        <taxon>Euthyneura</taxon>
        <taxon>Panpulmonata</taxon>
        <taxon>Eupulmonata</taxon>
        <taxon>Stylommatophora</taxon>
        <taxon>Helicina</taxon>
        <taxon>Arionoidea</taxon>
        <taxon>Arionidae</taxon>
        <taxon>Arion</taxon>
    </lineage>
</organism>
<dbReference type="NCBIfam" id="TIGR00581">
    <property type="entry name" value="moaC"/>
    <property type="match status" value="1"/>
</dbReference>
<gene>
    <name evidence="7" type="primary">ORF96199</name>
</gene>
<dbReference type="UniPathway" id="UPA00344"/>
<reference evidence="7" key="1">
    <citation type="submission" date="2014-12" db="EMBL/GenBank/DDBJ databases">
        <title>Insight into the proteome of Arion vulgaris.</title>
        <authorList>
            <person name="Aradska J."/>
            <person name="Bulat T."/>
            <person name="Smidak R."/>
            <person name="Sarate P."/>
            <person name="Gangsoo J."/>
            <person name="Sialana F."/>
            <person name="Bilban M."/>
            <person name="Lubec G."/>
        </authorList>
    </citation>
    <scope>NUCLEOTIDE SEQUENCE</scope>
    <source>
        <tissue evidence="7">Skin</tissue>
    </source>
</reference>
<evidence type="ECO:0000313" key="7">
    <source>
        <dbReference type="EMBL" id="CEK75592.1"/>
    </source>
</evidence>
<name>A0A0B7A4M5_9EUPU</name>
<dbReference type="InterPro" id="IPR050105">
    <property type="entry name" value="MoCo_biosynth_MoaA/MoaC"/>
</dbReference>
<dbReference type="GO" id="GO:0061799">
    <property type="term" value="F:cyclic pyranopterin monophosphate synthase activity"/>
    <property type="evidence" value="ECO:0007669"/>
    <property type="project" value="UniProtKB-EC"/>
</dbReference>
<accession>A0A0B7A4M5</accession>
<dbReference type="InterPro" id="IPR047594">
    <property type="entry name" value="MoaC_bact/euk"/>
</dbReference>
<dbReference type="GO" id="GO:0006777">
    <property type="term" value="P:Mo-molybdopterin cofactor biosynthetic process"/>
    <property type="evidence" value="ECO:0007669"/>
    <property type="project" value="UniProtKB-KW"/>
</dbReference>
<dbReference type="InterPro" id="IPR002820">
    <property type="entry name" value="Mopterin_CF_biosynth-C_dom"/>
</dbReference>
<dbReference type="Pfam" id="PF01967">
    <property type="entry name" value="MoaC"/>
    <property type="match status" value="1"/>
</dbReference>
<evidence type="ECO:0000256" key="2">
    <source>
        <dbReference type="ARBA" id="ARBA00005046"/>
    </source>
</evidence>
<dbReference type="NCBIfam" id="NF006870">
    <property type="entry name" value="PRK09364.1"/>
    <property type="match status" value="1"/>
</dbReference>
<keyword evidence="4" id="KW-0501">Molybdenum cofactor biosynthesis</keyword>
<feature type="domain" description="Molybdopterin cofactor biosynthesis C (MoaC)" evidence="6">
    <location>
        <begin position="377"/>
        <end position="512"/>
    </location>
</feature>
<evidence type="ECO:0000259" key="6">
    <source>
        <dbReference type="Pfam" id="PF01967"/>
    </source>
</evidence>
<dbReference type="EMBL" id="HACG01028727">
    <property type="protein sequence ID" value="CEK75592.1"/>
    <property type="molecule type" value="Transcribed_RNA"/>
</dbReference>
<dbReference type="InterPro" id="IPR036522">
    <property type="entry name" value="MoaC_sf"/>
</dbReference>
<protein>
    <recommendedName>
        <fullName evidence="3">cyclic pyranopterin monophosphate synthase</fullName>
        <ecNumber evidence="3">4.6.1.17</ecNumber>
    </recommendedName>
</protein>
<dbReference type="PANTHER" id="PTHR22960">
    <property type="entry name" value="MOLYBDOPTERIN COFACTOR SYNTHESIS PROTEIN A"/>
    <property type="match status" value="1"/>
</dbReference>
<evidence type="ECO:0000256" key="5">
    <source>
        <dbReference type="ARBA" id="ARBA00023239"/>
    </source>
</evidence>
<dbReference type="SUPFAM" id="SSF55040">
    <property type="entry name" value="Molybdenum cofactor biosynthesis protein C, MoaC"/>
    <property type="match status" value="1"/>
</dbReference>
<proteinExistence type="predicted"/>
<evidence type="ECO:0000256" key="4">
    <source>
        <dbReference type="ARBA" id="ARBA00023150"/>
    </source>
</evidence>
<comment type="pathway">
    <text evidence="2">Cofactor biosynthesis; molybdopterin biosynthesis.</text>
</comment>
<evidence type="ECO:0000256" key="3">
    <source>
        <dbReference type="ARBA" id="ARBA00012575"/>
    </source>
</evidence>
<evidence type="ECO:0000256" key="1">
    <source>
        <dbReference type="ARBA" id="ARBA00001637"/>
    </source>
</evidence>
<dbReference type="CDD" id="cd01420">
    <property type="entry name" value="MoaC_PE"/>
    <property type="match status" value="1"/>
</dbReference>
<dbReference type="GO" id="GO:0061798">
    <property type="term" value="F:GTP 3',8'-cyclase activity"/>
    <property type="evidence" value="ECO:0007669"/>
    <property type="project" value="TreeGrafter"/>
</dbReference>
<sequence length="518" mass="58013">MKHLNGFVPWALNSCYHIVSKENNRHLMKMPSANSHLGAVLSSFSLFNHLWTRSSTYFYSNVRKKAEENSAAKYKVCHVKNDVDLSDTVEHSIPERQLMEMIGAEVKWKNTQSADNSLSRFKVRTEQMQLSEDGVSSCQVASNTAAYNISVLPNGFRLASVNVKHPPNNLLINVKVTSTLTRHHCLLNTVSKFSLLFMLNKSLFTCIPRTFSSSASSPFTLPSVVDENDILLNELSDNCDNNIGLKMSDGQLELIDELKAKTNHSESEKTIPLKSAYTKKDGTFESHAENTLSDLKHRENQNCSHNIYAKLYYKLWNGEKKLQNNTSDLPLEETTSRFDSYSEFYRTLMKTDVRDERGEAPTDYKLTHTDKDGKAVMVDVGDKMTTLREARAEARIYLGPEAGRLVKENKIKKGDVLTVAQIAGIMAAKQTPKLIPLCHNINLTKVDVICVLSETTDSVDITSLVRTIGVTGVEMEALTAVSIAALTIYDMCKAVTHDMVISDVRLVNKSGGKRNFQR</sequence>
<keyword evidence="5" id="KW-0456">Lyase</keyword>